<dbReference type="InterPro" id="IPR059106">
    <property type="entry name" value="WHD_MalT"/>
</dbReference>
<dbReference type="PANTHER" id="PTHR44688:SF16">
    <property type="entry name" value="DNA-BINDING TRANSCRIPTIONAL ACTIVATOR DEVR_DOSR"/>
    <property type="match status" value="1"/>
</dbReference>
<dbReference type="Pfam" id="PF00196">
    <property type="entry name" value="GerE"/>
    <property type="match status" value="1"/>
</dbReference>
<dbReference type="Gene3D" id="1.25.40.10">
    <property type="entry name" value="Tetratricopeptide repeat domain"/>
    <property type="match status" value="1"/>
</dbReference>
<reference evidence="5" key="1">
    <citation type="submission" date="2020-02" db="EMBL/GenBank/DDBJ databases">
        <authorList>
            <person name="Meier V. D."/>
        </authorList>
    </citation>
    <scope>NUCLEOTIDE SEQUENCE</scope>
    <source>
        <strain evidence="5">AVDCRST_MAG34</strain>
    </source>
</reference>
<evidence type="ECO:0000259" key="4">
    <source>
        <dbReference type="PROSITE" id="PS50043"/>
    </source>
</evidence>
<name>A0A6J4MT42_9ACTN</name>
<dbReference type="PROSITE" id="PS50043">
    <property type="entry name" value="HTH_LUXR_2"/>
    <property type="match status" value="1"/>
</dbReference>
<dbReference type="GO" id="GO:0003677">
    <property type="term" value="F:DNA binding"/>
    <property type="evidence" value="ECO:0007669"/>
    <property type="project" value="UniProtKB-KW"/>
</dbReference>
<dbReference type="Pfam" id="PF25873">
    <property type="entry name" value="WHD_MalT"/>
    <property type="match status" value="1"/>
</dbReference>
<dbReference type="InterPro" id="IPR036388">
    <property type="entry name" value="WH-like_DNA-bd_sf"/>
</dbReference>
<dbReference type="InterPro" id="IPR016032">
    <property type="entry name" value="Sig_transdc_resp-reg_C-effctor"/>
</dbReference>
<evidence type="ECO:0000313" key="5">
    <source>
        <dbReference type="EMBL" id="CAA9367993.1"/>
    </source>
</evidence>
<dbReference type="EMBL" id="CADCUI010000090">
    <property type="protein sequence ID" value="CAA9367993.1"/>
    <property type="molecule type" value="Genomic_DNA"/>
</dbReference>
<keyword evidence="2" id="KW-0238">DNA-binding</keyword>
<dbReference type="InterPro" id="IPR011990">
    <property type="entry name" value="TPR-like_helical_dom_sf"/>
</dbReference>
<dbReference type="PANTHER" id="PTHR44688">
    <property type="entry name" value="DNA-BINDING TRANSCRIPTIONAL ACTIVATOR DEVR_DOSR"/>
    <property type="match status" value="1"/>
</dbReference>
<evidence type="ECO:0000256" key="3">
    <source>
        <dbReference type="ARBA" id="ARBA00023163"/>
    </source>
</evidence>
<accession>A0A6J4MT42</accession>
<dbReference type="SMART" id="SM00421">
    <property type="entry name" value="HTH_LUXR"/>
    <property type="match status" value="1"/>
</dbReference>
<dbReference type="InterPro" id="IPR000792">
    <property type="entry name" value="Tscrpt_reg_LuxR_C"/>
</dbReference>
<gene>
    <name evidence="5" type="ORF">AVDCRST_MAG34-3167</name>
</gene>
<sequence length="485" mass="51608">MSSPVLSSQERDLLVRCSVLERLSGPLCDAVLGSHDSDDVLGQLDRSGLFVSSLGGGWYRCHQLFREVLRRELGRGADEAAQVVLSRAADWFLSEGRLEEAIEHRLAAGDHDGTLDLLVDGALWFMDRGACSAFLRLGELLAASVTDPRLFVSLAVAAGESGREERCAYWLKAAEPLIEAGSQPLPGWKTLRGEADTVWATFPSAGDAEAALRYGSRAVELEDDPSLWGHVLARQSLGGALLGAGRMAEGVEILWDCWRAPGRQALPTLLLLQAAGQLSLVLVETGDLERARQVADEVREVASAAEEAWGQGAAAAFAGLRLAEARLTMATDPGAAIPELERAVDLAEGWGWATVVLVALSSLAAAQWAAGDRSAARVTLAQASDVAESGEARPATARLLRGLEARIGRGSAKAAHSQGALAEELTDRELAILRALRGPLTAREIGAEMYLSINTVKGYTKSLYRKLGVVSRGDAVRRGHDLGLI</sequence>
<evidence type="ECO:0000256" key="1">
    <source>
        <dbReference type="ARBA" id="ARBA00023015"/>
    </source>
</evidence>
<keyword evidence="1" id="KW-0805">Transcription regulation</keyword>
<evidence type="ECO:0000256" key="2">
    <source>
        <dbReference type="ARBA" id="ARBA00023125"/>
    </source>
</evidence>
<dbReference type="SUPFAM" id="SSF48452">
    <property type="entry name" value="TPR-like"/>
    <property type="match status" value="1"/>
</dbReference>
<feature type="domain" description="HTH luxR-type" evidence="4">
    <location>
        <begin position="418"/>
        <end position="483"/>
    </location>
</feature>
<organism evidence="5">
    <name type="scientific">uncultured Nocardioidaceae bacterium</name>
    <dbReference type="NCBI Taxonomy" id="253824"/>
    <lineage>
        <taxon>Bacteria</taxon>
        <taxon>Bacillati</taxon>
        <taxon>Actinomycetota</taxon>
        <taxon>Actinomycetes</taxon>
        <taxon>Propionibacteriales</taxon>
        <taxon>Nocardioidaceae</taxon>
        <taxon>environmental samples</taxon>
    </lineage>
</organism>
<keyword evidence="3" id="KW-0804">Transcription</keyword>
<proteinExistence type="predicted"/>
<dbReference type="SUPFAM" id="SSF46894">
    <property type="entry name" value="C-terminal effector domain of the bipartite response regulators"/>
    <property type="match status" value="1"/>
</dbReference>
<protein>
    <recommendedName>
        <fullName evidence="4">HTH luxR-type domain-containing protein</fullName>
    </recommendedName>
</protein>
<dbReference type="Gene3D" id="1.10.10.10">
    <property type="entry name" value="Winged helix-like DNA-binding domain superfamily/Winged helix DNA-binding domain"/>
    <property type="match status" value="1"/>
</dbReference>
<dbReference type="CDD" id="cd06170">
    <property type="entry name" value="LuxR_C_like"/>
    <property type="match status" value="1"/>
</dbReference>
<dbReference type="AlphaFoldDB" id="A0A6J4MT42"/>
<dbReference type="GO" id="GO:0006355">
    <property type="term" value="P:regulation of DNA-templated transcription"/>
    <property type="evidence" value="ECO:0007669"/>
    <property type="project" value="InterPro"/>
</dbReference>